<reference evidence="7" key="2">
    <citation type="submission" date="2019-08" db="EMBL/GenBank/DDBJ databases">
        <authorList>
            <person name="Im W.-T."/>
        </authorList>
    </citation>
    <scope>NUCLEOTIDE SEQUENCE</scope>
    <source>
        <strain evidence="7">NF 2-5-3</strain>
    </source>
</reference>
<dbReference type="Pfam" id="PF00175">
    <property type="entry name" value="NAD_binding_1"/>
    <property type="match status" value="1"/>
</dbReference>
<protein>
    <submittedName>
        <fullName evidence="7">2Fe-2S iron-sulfur cluster binding domain-containing protein</fullName>
    </submittedName>
</protein>
<dbReference type="Proteomes" id="UP000321776">
    <property type="component" value="Unassembled WGS sequence"/>
</dbReference>
<dbReference type="Proteomes" id="UP001481677">
    <property type="component" value="Unassembled WGS sequence"/>
</dbReference>
<dbReference type="InterPro" id="IPR017938">
    <property type="entry name" value="Riboflavin_synthase-like_b-brl"/>
</dbReference>
<dbReference type="AlphaFoldDB" id="A0A5C6VHS8"/>
<dbReference type="InterPro" id="IPR050415">
    <property type="entry name" value="MRET"/>
</dbReference>
<accession>A0A5C6VHS8</accession>
<dbReference type="InterPro" id="IPR039261">
    <property type="entry name" value="FNR_nucleotide-bd"/>
</dbReference>
<dbReference type="PANTHER" id="PTHR47354:SF5">
    <property type="entry name" value="PROTEIN RFBI"/>
    <property type="match status" value="1"/>
</dbReference>
<evidence type="ECO:0000313" key="8">
    <source>
        <dbReference type="Proteomes" id="UP000321776"/>
    </source>
</evidence>
<evidence type="ECO:0000313" key="9">
    <source>
        <dbReference type="Proteomes" id="UP001481677"/>
    </source>
</evidence>
<dbReference type="InterPro" id="IPR001709">
    <property type="entry name" value="Flavoprot_Pyr_Nucl_cyt_Rdtase"/>
</dbReference>
<dbReference type="RefSeq" id="WP_147236342.1">
    <property type="nucleotide sequence ID" value="NZ_JAZHFZ010000019.1"/>
</dbReference>
<evidence type="ECO:0000259" key="5">
    <source>
        <dbReference type="PROSITE" id="PS51384"/>
    </source>
</evidence>
<dbReference type="InterPro" id="IPR008333">
    <property type="entry name" value="Cbr1-like_FAD-bd_dom"/>
</dbReference>
<dbReference type="EMBL" id="VOQS01000003">
    <property type="protein sequence ID" value="TXC84244.1"/>
    <property type="molecule type" value="Genomic_DNA"/>
</dbReference>
<dbReference type="Pfam" id="PF00970">
    <property type="entry name" value="FAD_binding_6"/>
    <property type="match status" value="1"/>
</dbReference>
<proteinExistence type="predicted"/>
<sequence length="340" mass="37331">MTYHIELTTRDDRQFSFDCAPDQDLLTAAANASLTLPAQCRKGSCGACRATVTQGQYHAKDHDAGALPANEGAVLMCSTTPRSDLRIALPYDQTRVLQQSVPRRSTSIVALETIAQNTMRLELQIQADADGACAAEFEPGQFMEIEIPGSDDRRPFSLANTSNWDGRLEFLIRLQPGGRFSSFLRERAKPGDALTVRGPVGAFGIRDDSLRERWFVAGGTGVAPILSMLRRMAEFQETQPARLFFGVTCEDELVLRDEFDSLTAQLPQLKVECCVWKPQRDWTGFHGTPTQALRAALAATDIRPDVYVCGPPALVSDAQNVIAGFGIPPTQFETERFTSA</sequence>
<reference evidence="7 8" key="1">
    <citation type="journal article" date="2018" name="Int. J. Syst. Evol. Microbiol.">
        <title>Paraburkholderia azotifigens sp. nov., a nitrogen-fixing bacterium isolated from paddy soil.</title>
        <authorList>
            <person name="Choi G.M."/>
            <person name="Im W.T."/>
        </authorList>
    </citation>
    <scope>NUCLEOTIDE SEQUENCE [LARGE SCALE GENOMIC DNA]</scope>
    <source>
        <strain evidence="7 8">NF 2-5-3</strain>
    </source>
</reference>
<dbReference type="EMBL" id="JAZHGA010000005">
    <property type="protein sequence ID" value="MEM5339910.1"/>
    <property type="molecule type" value="Genomic_DNA"/>
</dbReference>
<dbReference type="PROSITE" id="PS51085">
    <property type="entry name" value="2FE2S_FER_2"/>
    <property type="match status" value="1"/>
</dbReference>
<comment type="caution">
    <text evidence="7">The sequence shown here is derived from an EMBL/GenBank/DDBJ whole genome shotgun (WGS) entry which is preliminary data.</text>
</comment>
<organism evidence="7 8">
    <name type="scientific">Paraburkholderia azotifigens</name>
    <dbReference type="NCBI Taxonomy" id="2057004"/>
    <lineage>
        <taxon>Bacteria</taxon>
        <taxon>Pseudomonadati</taxon>
        <taxon>Pseudomonadota</taxon>
        <taxon>Betaproteobacteria</taxon>
        <taxon>Burkholderiales</taxon>
        <taxon>Burkholderiaceae</taxon>
        <taxon>Paraburkholderia</taxon>
    </lineage>
</organism>
<dbReference type="PROSITE" id="PS00197">
    <property type="entry name" value="2FE2S_FER_1"/>
    <property type="match status" value="1"/>
</dbReference>
<reference evidence="6 9" key="3">
    <citation type="submission" date="2024-01" db="EMBL/GenBank/DDBJ databases">
        <title>The diversity of rhizobia nodulating Mimosa spp. in eleven states of Brazil covering several biomes is determined by host plant, location, and edaphic factors.</title>
        <authorList>
            <person name="Rouws L."/>
            <person name="Barauna A."/>
            <person name="Beukes C."/>
            <person name="De Faria S.M."/>
            <person name="Gross E."/>
            <person name="Dos Reis Junior F.B."/>
            <person name="Simon M."/>
            <person name="Maluk M."/>
            <person name="Odee D.W."/>
            <person name="Kenicer G."/>
            <person name="Young J.P.W."/>
            <person name="Reis V.M."/>
            <person name="Zilli J."/>
            <person name="James E.K."/>
        </authorList>
    </citation>
    <scope>NUCLEOTIDE SEQUENCE [LARGE SCALE GENOMIC DNA]</scope>
    <source>
        <strain evidence="6 9">JPY530</strain>
    </source>
</reference>
<dbReference type="SUPFAM" id="SSF63380">
    <property type="entry name" value="Riboflavin synthase domain-like"/>
    <property type="match status" value="1"/>
</dbReference>
<dbReference type="Pfam" id="PF00111">
    <property type="entry name" value="Fer2"/>
    <property type="match status" value="1"/>
</dbReference>
<comment type="cofactor">
    <cofactor evidence="1">
        <name>FAD</name>
        <dbReference type="ChEBI" id="CHEBI:57692"/>
    </cofactor>
</comment>
<dbReference type="Gene3D" id="3.10.20.30">
    <property type="match status" value="1"/>
</dbReference>
<dbReference type="PRINTS" id="PR00371">
    <property type="entry name" value="FPNCR"/>
</dbReference>
<dbReference type="SUPFAM" id="SSF52343">
    <property type="entry name" value="Ferredoxin reductase-like, C-terminal NADP-linked domain"/>
    <property type="match status" value="1"/>
</dbReference>
<feature type="domain" description="2Fe-2S ferredoxin-type" evidence="4">
    <location>
        <begin position="3"/>
        <end position="93"/>
    </location>
</feature>
<keyword evidence="2" id="KW-0411">Iron-sulfur</keyword>
<evidence type="ECO:0000256" key="1">
    <source>
        <dbReference type="ARBA" id="ARBA00001974"/>
    </source>
</evidence>
<evidence type="ECO:0000313" key="7">
    <source>
        <dbReference type="EMBL" id="TXC84244.1"/>
    </source>
</evidence>
<feature type="domain" description="FAD-binding FR-type" evidence="5">
    <location>
        <begin position="101"/>
        <end position="206"/>
    </location>
</feature>
<keyword evidence="2" id="KW-0408">Iron</keyword>
<dbReference type="CDD" id="cd00207">
    <property type="entry name" value="fer2"/>
    <property type="match status" value="1"/>
</dbReference>
<dbReference type="InterPro" id="IPR001041">
    <property type="entry name" value="2Fe-2S_ferredoxin-type"/>
</dbReference>
<dbReference type="Gene3D" id="3.40.50.80">
    <property type="entry name" value="Nucleotide-binding domain of ferredoxin-NADP reductase (FNR) module"/>
    <property type="match status" value="1"/>
</dbReference>
<evidence type="ECO:0000259" key="4">
    <source>
        <dbReference type="PROSITE" id="PS51085"/>
    </source>
</evidence>
<dbReference type="Gene3D" id="2.40.30.10">
    <property type="entry name" value="Translation factors"/>
    <property type="match status" value="1"/>
</dbReference>
<comment type="cofactor">
    <cofactor evidence="3">
        <name>[2Fe-2S] cluster</name>
        <dbReference type="ChEBI" id="CHEBI:190135"/>
    </cofactor>
</comment>
<dbReference type="InterPro" id="IPR036010">
    <property type="entry name" value="2Fe-2S_ferredoxin-like_sf"/>
</dbReference>
<evidence type="ECO:0000256" key="2">
    <source>
        <dbReference type="ARBA" id="ARBA00022714"/>
    </source>
</evidence>
<dbReference type="InterPro" id="IPR017927">
    <property type="entry name" value="FAD-bd_FR_type"/>
</dbReference>
<dbReference type="InterPro" id="IPR012675">
    <property type="entry name" value="Beta-grasp_dom_sf"/>
</dbReference>
<dbReference type="PANTHER" id="PTHR47354">
    <property type="entry name" value="NADH OXIDOREDUCTASE HCR"/>
    <property type="match status" value="1"/>
</dbReference>
<name>A0A5C6VHS8_9BURK</name>
<keyword evidence="2" id="KW-0001">2Fe-2S</keyword>
<dbReference type="PRINTS" id="PR00410">
    <property type="entry name" value="PHEHYDRXLASE"/>
</dbReference>
<gene>
    <name evidence="7" type="ORF">FRZ40_28550</name>
    <name evidence="6" type="ORF">V4C56_09740</name>
</gene>
<dbReference type="GO" id="GO:0051537">
    <property type="term" value="F:2 iron, 2 sulfur cluster binding"/>
    <property type="evidence" value="ECO:0007669"/>
    <property type="project" value="UniProtKB-KW"/>
</dbReference>
<evidence type="ECO:0000313" key="6">
    <source>
        <dbReference type="EMBL" id="MEM5339910.1"/>
    </source>
</evidence>
<dbReference type="InterPro" id="IPR006058">
    <property type="entry name" value="2Fe2S_fd_BS"/>
</dbReference>
<keyword evidence="2" id="KW-0479">Metal-binding</keyword>
<keyword evidence="9" id="KW-1185">Reference proteome</keyword>
<dbReference type="InterPro" id="IPR001433">
    <property type="entry name" value="OxRdtase_FAD/NAD-bd"/>
</dbReference>
<dbReference type="PROSITE" id="PS51384">
    <property type="entry name" value="FAD_FR"/>
    <property type="match status" value="1"/>
</dbReference>
<evidence type="ECO:0000256" key="3">
    <source>
        <dbReference type="ARBA" id="ARBA00034078"/>
    </source>
</evidence>
<dbReference type="SUPFAM" id="SSF54292">
    <property type="entry name" value="2Fe-2S ferredoxin-like"/>
    <property type="match status" value="1"/>
</dbReference>
<dbReference type="GO" id="GO:0016491">
    <property type="term" value="F:oxidoreductase activity"/>
    <property type="evidence" value="ECO:0007669"/>
    <property type="project" value="InterPro"/>
</dbReference>